<dbReference type="Proteomes" id="UP000001730">
    <property type="component" value="Chromosome 2"/>
</dbReference>
<dbReference type="EMBL" id="FM178380">
    <property type="protein sequence ID" value="CAQ81306.1"/>
    <property type="molecule type" value="Genomic_DNA"/>
</dbReference>
<protein>
    <submittedName>
        <fullName evidence="1">Uncharacterized protein</fullName>
    </submittedName>
</protein>
<proteinExistence type="predicted"/>
<evidence type="ECO:0000313" key="1">
    <source>
        <dbReference type="EMBL" id="CAQ81306.1"/>
    </source>
</evidence>
<gene>
    <name evidence="1" type="ordered locus">VSAL_II0552</name>
</gene>
<name>B6ERH3_ALISL</name>
<sequence length="57" mass="6490">MIGWKILCALDDKEVVCEVVGQVTGDGVTYGIPVYHNGYIRMVNFRFDAEIKVIERK</sequence>
<dbReference type="RefSeq" id="WP_012551875.1">
    <property type="nucleotide sequence ID" value="NC_011313.1"/>
</dbReference>
<accession>B6ERH3</accession>
<dbReference type="KEGG" id="vsa:VSAL_II0552"/>
<reference evidence="1 2" key="1">
    <citation type="journal article" date="2008" name="BMC Genomics">
        <title>The genome sequence of the fish pathogen Aliivibrio salmonicida strain LFI1238 shows extensive evidence of gene decay.</title>
        <authorList>
            <person name="Hjerde E."/>
            <person name="Lorentzen M.S."/>
            <person name="Holden M.T."/>
            <person name="Seeger K."/>
            <person name="Paulsen S."/>
            <person name="Bason N."/>
            <person name="Churcher C."/>
            <person name="Harris D."/>
            <person name="Norbertczak H."/>
            <person name="Quail M.A."/>
            <person name="Sanders S."/>
            <person name="Thurston S."/>
            <person name="Parkhill J."/>
            <person name="Willassen N.P."/>
            <person name="Thomson N.R."/>
        </authorList>
    </citation>
    <scope>NUCLEOTIDE SEQUENCE [LARGE SCALE GENOMIC DNA]</scope>
    <source>
        <strain evidence="1 2">LFI1238</strain>
    </source>
</reference>
<keyword evidence="2" id="KW-1185">Reference proteome</keyword>
<dbReference type="HOGENOM" id="CLU_2986327_0_0_6"/>
<evidence type="ECO:0000313" key="2">
    <source>
        <dbReference type="Proteomes" id="UP000001730"/>
    </source>
</evidence>
<organism evidence="1 2">
    <name type="scientific">Aliivibrio salmonicida (strain LFI1238)</name>
    <name type="common">Vibrio salmonicida (strain LFI1238)</name>
    <dbReference type="NCBI Taxonomy" id="316275"/>
    <lineage>
        <taxon>Bacteria</taxon>
        <taxon>Pseudomonadati</taxon>
        <taxon>Pseudomonadota</taxon>
        <taxon>Gammaproteobacteria</taxon>
        <taxon>Vibrionales</taxon>
        <taxon>Vibrionaceae</taxon>
        <taxon>Aliivibrio</taxon>
    </lineage>
</organism>
<dbReference type="AlphaFoldDB" id="B6ERH3"/>